<dbReference type="Gene3D" id="1.10.630.10">
    <property type="entry name" value="Cytochrome P450"/>
    <property type="match status" value="1"/>
</dbReference>
<organism evidence="8 9">
    <name type="scientific">Diaporthe australafricana</name>
    <dbReference type="NCBI Taxonomy" id="127596"/>
    <lineage>
        <taxon>Eukaryota</taxon>
        <taxon>Fungi</taxon>
        <taxon>Dikarya</taxon>
        <taxon>Ascomycota</taxon>
        <taxon>Pezizomycotina</taxon>
        <taxon>Sordariomycetes</taxon>
        <taxon>Sordariomycetidae</taxon>
        <taxon>Diaporthales</taxon>
        <taxon>Diaporthaceae</taxon>
        <taxon>Diaporthe</taxon>
    </lineage>
</organism>
<comment type="cofactor">
    <cofactor evidence="1">
        <name>heme</name>
        <dbReference type="ChEBI" id="CHEBI:30413"/>
    </cofactor>
</comment>
<keyword evidence="3 6" id="KW-0349">Heme</keyword>
<keyword evidence="5 6" id="KW-0408">Iron</keyword>
<name>A0ABR3XIM1_9PEZI</name>
<keyword evidence="4 6" id="KW-0479">Metal-binding</keyword>
<keyword evidence="7" id="KW-0732">Signal</keyword>
<evidence type="ECO:0000313" key="8">
    <source>
        <dbReference type="EMBL" id="KAL1875807.1"/>
    </source>
</evidence>
<dbReference type="SUPFAM" id="SSF48264">
    <property type="entry name" value="Cytochrome P450"/>
    <property type="match status" value="1"/>
</dbReference>
<comment type="similarity">
    <text evidence="2 6">Belongs to the cytochrome P450 family.</text>
</comment>
<evidence type="ECO:0000256" key="7">
    <source>
        <dbReference type="SAM" id="SignalP"/>
    </source>
</evidence>
<dbReference type="InterPro" id="IPR002401">
    <property type="entry name" value="Cyt_P450_E_grp-I"/>
</dbReference>
<evidence type="ECO:0000256" key="5">
    <source>
        <dbReference type="ARBA" id="ARBA00023004"/>
    </source>
</evidence>
<dbReference type="Proteomes" id="UP001583177">
    <property type="component" value="Unassembled WGS sequence"/>
</dbReference>
<keyword evidence="6" id="KW-0560">Oxidoreductase</keyword>
<dbReference type="Pfam" id="PF00067">
    <property type="entry name" value="p450"/>
    <property type="match status" value="1"/>
</dbReference>
<dbReference type="InterPro" id="IPR050121">
    <property type="entry name" value="Cytochrome_P450_monoxygenase"/>
</dbReference>
<dbReference type="CDD" id="cd00302">
    <property type="entry name" value="cytochrome_P450"/>
    <property type="match status" value="1"/>
</dbReference>
<reference evidence="8 9" key="1">
    <citation type="journal article" date="2024" name="IMA Fungus">
        <title>IMA Genome - F19 : A genome assembly and annotation guide to empower mycologists, including annotated draft genome sequences of Ceratocystis pirilliformis, Diaporthe australafricana, Fusarium ophioides, Paecilomyces lecythidis, and Sporothrix stenoceras.</title>
        <authorList>
            <person name="Aylward J."/>
            <person name="Wilson A.M."/>
            <person name="Visagie C.M."/>
            <person name="Spraker J."/>
            <person name="Barnes I."/>
            <person name="Buitendag C."/>
            <person name="Ceriani C."/>
            <person name="Del Mar Angel L."/>
            <person name="du Plessis D."/>
            <person name="Fuchs T."/>
            <person name="Gasser K."/>
            <person name="Kramer D."/>
            <person name="Li W."/>
            <person name="Munsamy K."/>
            <person name="Piso A."/>
            <person name="Price J.L."/>
            <person name="Sonnekus B."/>
            <person name="Thomas C."/>
            <person name="van der Nest A."/>
            <person name="van Dijk A."/>
            <person name="van Heerden A."/>
            <person name="van Vuuren N."/>
            <person name="Yilmaz N."/>
            <person name="Duong T.A."/>
            <person name="van der Merwe N.A."/>
            <person name="Wingfield M.J."/>
            <person name="Wingfield B.D."/>
        </authorList>
    </citation>
    <scope>NUCLEOTIDE SEQUENCE [LARGE SCALE GENOMIC DNA]</scope>
    <source>
        <strain evidence="8 9">CMW 18300</strain>
    </source>
</reference>
<dbReference type="PRINTS" id="PR00463">
    <property type="entry name" value="EP450I"/>
</dbReference>
<protein>
    <recommendedName>
        <fullName evidence="10">Cytochrome P450 3A9</fullName>
    </recommendedName>
</protein>
<evidence type="ECO:0008006" key="10">
    <source>
        <dbReference type="Google" id="ProtNLM"/>
    </source>
</evidence>
<gene>
    <name evidence="8" type="ORF">Daus18300_002998</name>
</gene>
<evidence type="ECO:0000256" key="4">
    <source>
        <dbReference type="ARBA" id="ARBA00022723"/>
    </source>
</evidence>
<dbReference type="InterPro" id="IPR036396">
    <property type="entry name" value="Cyt_P450_sf"/>
</dbReference>
<evidence type="ECO:0000256" key="6">
    <source>
        <dbReference type="RuleBase" id="RU000461"/>
    </source>
</evidence>
<feature type="signal peptide" evidence="7">
    <location>
        <begin position="1"/>
        <end position="25"/>
    </location>
</feature>
<proteinExistence type="inferred from homology"/>
<keyword evidence="6" id="KW-0503">Monooxygenase</keyword>
<dbReference type="PROSITE" id="PS00086">
    <property type="entry name" value="CYTOCHROME_P450"/>
    <property type="match status" value="1"/>
</dbReference>
<keyword evidence="9" id="KW-1185">Reference proteome</keyword>
<dbReference type="PANTHER" id="PTHR24305">
    <property type="entry name" value="CYTOCHROME P450"/>
    <property type="match status" value="1"/>
</dbReference>
<dbReference type="PRINTS" id="PR00385">
    <property type="entry name" value="P450"/>
</dbReference>
<sequence length="516" mass="58873">MALPILILAAVVLAVLSLFVKSALGTLKAIRSPLRDIPGPWYAPLTTVHLKWGFSTGEIWKTVETAHAKYGSIVRLGPRQIWVSDKDALKQILVKVDLPKVAMYSEISRDKLSPGLFGEIRYEPHKKLKRFLSPAFTVNYIDNLESYFQDTVRALLSKYQMDIENDFETAKHAGFQADLMDDLHNVALDIMGECSFGKGFGQTNPALTQVENGVDERVWKSIPRSIFDGLAKRYRTVYVKKFFRRFGWDIKFDWPGEMITAIDAVVRRRSANRDVAERQDLLQHMIDEGRRPDTNTAMTSRDIIDQMAEVLLAGSETTSGTIACLFLELARNPAVRAKLLASLPARPVMGDDIITSKTVRTDSQYEYLEACIKENLRMHPIASEMGRRTGNEWVEIMGYRLPPHTVVSASYRALHLNEKHWPQAQRFWPERWLAEGKREGAPAPDMDAYYPFSGGKHSCIGINFAWAEMRMVAVNFFSRFDVMEVPGQDIDFRQYITMQFASGHWKVKLKPRQLKF</sequence>
<dbReference type="InterPro" id="IPR001128">
    <property type="entry name" value="Cyt_P450"/>
</dbReference>
<dbReference type="EMBL" id="JAWRVE010000018">
    <property type="protein sequence ID" value="KAL1875807.1"/>
    <property type="molecule type" value="Genomic_DNA"/>
</dbReference>
<comment type="caution">
    <text evidence="8">The sequence shown here is derived from an EMBL/GenBank/DDBJ whole genome shotgun (WGS) entry which is preliminary data.</text>
</comment>
<evidence type="ECO:0000256" key="1">
    <source>
        <dbReference type="ARBA" id="ARBA00001971"/>
    </source>
</evidence>
<feature type="chain" id="PRO_5045084748" description="Cytochrome P450 3A9" evidence="7">
    <location>
        <begin position="26"/>
        <end position="516"/>
    </location>
</feature>
<evidence type="ECO:0000256" key="2">
    <source>
        <dbReference type="ARBA" id="ARBA00010617"/>
    </source>
</evidence>
<evidence type="ECO:0000313" key="9">
    <source>
        <dbReference type="Proteomes" id="UP001583177"/>
    </source>
</evidence>
<dbReference type="InterPro" id="IPR017972">
    <property type="entry name" value="Cyt_P450_CS"/>
</dbReference>
<evidence type="ECO:0000256" key="3">
    <source>
        <dbReference type="ARBA" id="ARBA00022617"/>
    </source>
</evidence>
<dbReference type="PANTHER" id="PTHR24305:SF232">
    <property type="entry name" value="P450, PUTATIVE (EUROFUNG)-RELATED"/>
    <property type="match status" value="1"/>
</dbReference>
<accession>A0ABR3XIM1</accession>